<dbReference type="AlphaFoldDB" id="A0A8B0SW39"/>
<organism evidence="1">
    <name type="scientific">Klebsiella pneumoniae</name>
    <dbReference type="NCBI Taxonomy" id="573"/>
    <lineage>
        <taxon>Bacteria</taxon>
        <taxon>Pseudomonadati</taxon>
        <taxon>Pseudomonadota</taxon>
        <taxon>Gammaproteobacteria</taxon>
        <taxon>Enterobacterales</taxon>
        <taxon>Enterobacteriaceae</taxon>
        <taxon>Klebsiella/Raoultella group</taxon>
        <taxon>Klebsiella</taxon>
        <taxon>Klebsiella pneumoniae complex</taxon>
    </lineage>
</organism>
<accession>A0A8B0SW39</accession>
<sequence>MWVTNYSKISPFSLHSRTIFLEDLCASFDDPLIMVVKLEGEKLTPELYHSQKVTFSQLPGCPCSRSEH</sequence>
<proteinExistence type="predicted"/>
<protein>
    <submittedName>
        <fullName evidence="1">Uncharacterized protein</fullName>
    </submittedName>
</protein>
<name>A0A8B0SW39_KLEPN</name>
<reference evidence="1" key="1">
    <citation type="submission" date="2020-01" db="EMBL/GenBank/DDBJ databases">
        <authorList>
            <person name="Qin S."/>
        </authorList>
    </citation>
    <scope>NUCLEOTIDE SEQUENCE</scope>
    <source>
        <strain evidence="1">CVir17-16-YZ6g</strain>
        <plasmid evidence="1">p17-15-vir-like</plasmid>
    </source>
</reference>
<evidence type="ECO:0000313" key="1">
    <source>
        <dbReference type="EMBL" id="QTX13957.1"/>
    </source>
</evidence>
<geneLocation type="plasmid" evidence="1">
    <name>p17-15-vir-like</name>
</geneLocation>
<keyword evidence="1" id="KW-0614">Plasmid</keyword>
<dbReference type="EMBL" id="MN956836">
    <property type="protein sequence ID" value="QTX13957.1"/>
    <property type="molecule type" value="Genomic_DNA"/>
</dbReference>